<dbReference type="RefSeq" id="WP_045097142.1">
    <property type="nucleotide sequence ID" value="NZ_LN614827.1"/>
</dbReference>
<dbReference type="Proteomes" id="UP000032430">
    <property type="component" value="Chromosome I"/>
</dbReference>
<evidence type="ECO:0000313" key="2">
    <source>
        <dbReference type="EMBL" id="CEG58917.1"/>
    </source>
</evidence>
<dbReference type="AlphaFoldDB" id="A0A098GAA6"/>
<organism evidence="2 3">
    <name type="scientific">Legionella fallonii LLAP-10</name>
    <dbReference type="NCBI Taxonomy" id="1212491"/>
    <lineage>
        <taxon>Bacteria</taxon>
        <taxon>Pseudomonadati</taxon>
        <taxon>Pseudomonadota</taxon>
        <taxon>Gammaproteobacteria</taxon>
        <taxon>Legionellales</taxon>
        <taxon>Legionellaceae</taxon>
        <taxon>Legionella</taxon>
    </lineage>
</organism>
<protein>
    <recommendedName>
        <fullName evidence="4">DUF4381 domain-containing protein</fullName>
    </recommendedName>
</protein>
<sequence length="161" mass="18451">MAKADELTQLKDIHLPDSIGWWPLAPGWYVVMLMILVMAIVFAYFLRKRRRDALAKNQALELLKNYTIQYEKERNAQLTSACISELLRRVALVYYPRSAVASLHGDGWIEFLNKTGNGVDFYSVKSMLLDSPFKTSETVDLQPLIIQAQLWIKQRSAPCSN</sequence>
<evidence type="ECO:0008006" key="4">
    <source>
        <dbReference type="Google" id="ProtNLM"/>
    </source>
</evidence>
<dbReference type="HOGENOM" id="CLU_113195_0_2_6"/>
<dbReference type="EMBL" id="LN614827">
    <property type="protein sequence ID" value="CEG58917.1"/>
    <property type="molecule type" value="Genomic_DNA"/>
</dbReference>
<proteinExistence type="predicted"/>
<keyword evidence="1" id="KW-0472">Membrane</keyword>
<dbReference type="KEGG" id="lfa:LFA_3588"/>
<evidence type="ECO:0000256" key="1">
    <source>
        <dbReference type="SAM" id="Phobius"/>
    </source>
</evidence>
<keyword evidence="1" id="KW-0812">Transmembrane</keyword>
<dbReference type="STRING" id="1212491.LFA_3588"/>
<gene>
    <name evidence="2" type="ORF">LFA_3588</name>
</gene>
<name>A0A098GAA6_9GAMM</name>
<evidence type="ECO:0000313" key="3">
    <source>
        <dbReference type="Proteomes" id="UP000032430"/>
    </source>
</evidence>
<accession>A0A098GAA6</accession>
<dbReference type="Pfam" id="PF14316">
    <property type="entry name" value="DUF4381"/>
    <property type="match status" value="1"/>
</dbReference>
<keyword evidence="1" id="KW-1133">Transmembrane helix</keyword>
<keyword evidence="3" id="KW-1185">Reference proteome</keyword>
<dbReference type="OrthoDB" id="283083at2"/>
<reference evidence="3" key="1">
    <citation type="submission" date="2014-09" db="EMBL/GenBank/DDBJ databases">
        <authorList>
            <person name="Gomez-Valero L."/>
        </authorList>
    </citation>
    <scope>NUCLEOTIDE SEQUENCE [LARGE SCALE GENOMIC DNA]</scope>
    <source>
        <strain evidence="3">ATCC700992</strain>
    </source>
</reference>
<feature type="transmembrane region" description="Helical" evidence="1">
    <location>
        <begin position="27"/>
        <end position="46"/>
    </location>
</feature>
<dbReference type="InterPro" id="IPR025489">
    <property type="entry name" value="DUF4381"/>
</dbReference>